<name>A0A1L9QLC9_9CYAN</name>
<keyword evidence="3" id="KW-1185">Reference proteome</keyword>
<keyword evidence="1" id="KW-0812">Transmembrane</keyword>
<feature type="transmembrane region" description="Helical" evidence="1">
    <location>
        <begin position="38"/>
        <end position="60"/>
    </location>
</feature>
<evidence type="ECO:0000313" key="3">
    <source>
        <dbReference type="Proteomes" id="UP000183940"/>
    </source>
</evidence>
<sequence length="61" mass="6764">MGLNSSSVWLLFGAFFILLLISATPILGSLEVKGSLTFLLWLFGIFFVGGWVLFICYPLFS</sequence>
<organism evidence="2 3">
    <name type="scientific">Roseofilum reptotaenium AO1-A</name>
    <dbReference type="NCBI Taxonomy" id="1925591"/>
    <lineage>
        <taxon>Bacteria</taxon>
        <taxon>Bacillati</taxon>
        <taxon>Cyanobacteriota</taxon>
        <taxon>Cyanophyceae</taxon>
        <taxon>Desertifilales</taxon>
        <taxon>Desertifilaceae</taxon>
        <taxon>Roseofilum</taxon>
    </lineage>
</organism>
<reference evidence="2" key="1">
    <citation type="submission" date="2016-10" db="EMBL/GenBank/DDBJ databases">
        <title>CRISPR-Cas defence system in Roseofilum reptotaenium: evidence of a bacteriophage-cyanobacterium arms race in the coral black band disease.</title>
        <authorList>
            <person name="Buerger P."/>
            <person name="Wood-Charlson E.M."/>
            <person name="Weynberg K.D."/>
            <person name="Willis B."/>
            <person name="Van Oppen M.J."/>
        </authorList>
    </citation>
    <scope>NUCLEOTIDE SEQUENCE [LARGE SCALE GENOMIC DNA]</scope>
    <source>
        <strain evidence="2">AO1-A</strain>
    </source>
</reference>
<accession>A0A1L9QLC9</accession>
<dbReference type="Proteomes" id="UP000183940">
    <property type="component" value="Unassembled WGS sequence"/>
</dbReference>
<keyword evidence="1" id="KW-1133">Transmembrane helix</keyword>
<dbReference type="STRING" id="1925591.BI308_21630"/>
<proteinExistence type="predicted"/>
<keyword evidence="1" id="KW-0472">Membrane</keyword>
<gene>
    <name evidence="2" type="ORF">BI308_21630</name>
</gene>
<dbReference type="EMBL" id="MLAW01000052">
    <property type="protein sequence ID" value="OJJ19664.1"/>
    <property type="molecule type" value="Genomic_DNA"/>
</dbReference>
<evidence type="ECO:0000313" key="2">
    <source>
        <dbReference type="EMBL" id="OJJ19664.1"/>
    </source>
</evidence>
<protein>
    <recommendedName>
        <fullName evidence="4">Photosystem II reaction center protein Z</fullName>
    </recommendedName>
</protein>
<comment type="caution">
    <text evidence="2">The sequence shown here is derived from an EMBL/GenBank/DDBJ whole genome shotgun (WGS) entry which is preliminary data.</text>
</comment>
<evidence type="ECO:0000256" key="1">
    <source>
        <dbReference type="SAM" id="Phobius"/>
    </source>
</evidence>
<dbReference type="AlphaFoldDB" id="A0A1L9QLC9"/>
<evidence type="ECO:0008006" key="4">
    <source>
        <dbReference type="Google" id="ProtNLM"/>
    </source>
</evidence>